<accession>A0ABP1FDW2</accession>
<evidence type="ECO:0000313" key="3">
    <source>
        <dbReference type="Proteomes" id="UP001497602"/>
    </source>
</evidence>
<organism evidence="2 3">
    <name type="scientific">Tenacibaculum vairaonense</name>
    <dbReference type="NCBI Taxonomy" id="3137860"/>
    <lineage>
        <taxon>Bacteria</taxon>
        <taxon>Pseudomonadati</taxon>
        <taxon>Bacteroidota</taxon>
        <taxon>Flavobacteriia</taxon>
        <taxon>Flavobacteriales</taxon>
        <taxon>Flavobacteriaceae</taxon>
        <taxon>Tenacibaculum</taxon>
    </lineage>
</organism>
<feature type="transmembrane region" description="Helical" evidence="1">
    <location>
        <begin position="120"/>
        <end position="138"/>
    </location>
</feature>
<keyword evidence="1" id="KW-0812">Transmembrane</keyword>
<dbReference type="EMBL" id="CAXJRC010000022">
    <property type="protein sequence ID" value="CAL2106755.1"/>
    <property type="molecule type" value="Genomic_DNA"/>
</dbReference>
<keyword evidence="3" id="KW-1185">Reference proteome</keyword>
<name>A0ABP1FDW2_9FLAO</name>
<sequence length="200" mass="23106">MHKFWKIKESKSNKLIFIKDNCIYKGNPKEEELNRLNTESINLTFLDNLFSIPYSYIRKIENQKGKNEIKIFYGKDSEDELIIENENIKKEIFDFIKEDNSNFNYSSELPSVLKYGKAQFFALLFTTGIYLWVMNYAIELESGTQYELRGGRPGLGAIVFAVANLGTLKVTIGFVILLGVIIFTLTKKLKSRSEIETLSR</sequence>
<keyword evidence="1" id="KW-0472">Membrane</keyword>
<gene>
    <name evidence="2" type="ORF">T190115A13A_20035</name>
</gene>
<feature type="transmembrane region" description="Helical" evidence="1">
    <location>
        <begin position="158"/>
        <end position="185"/>
    </location>
</feature>
<keyword evidence="1" id="KW-1133">Transmembrane helix</keyword>
<comment type="caution">
    <text evidence="2">The sequence shown here is derived from an EMBL/GenBank/DDBJ whole genome shotgun (WGS) entry which is preliminary data.</text>
</comment>
<protein>
    <recommendedName>
        <fullName evidence="4">DUF2812 domain-containing protein</fullName>
    </recommendedName>
</protein>
<proteinExistence type="predicted"/>
<evidence type="ECO:0000256" key="1">
    <source>
        <dbReference type="SAM" id="Phobius"/>
    </source>
</evidence>
<evidence type="ECO:0000313" key="2">
    <source>
        <dbReference type="EMBL" id="CAL2106755.1"/>
    </source>
</evidence>
<reference evidence="2 3" key="1">
    <citation type="submission" date="2024-05" db="EMBL/GenBank/DDBJ databases">
        <authorList>
            <person name="Duchaud E."/>
        </authorList>
    </citation>
    <scope>NUCLEOTIDE SEQUENCE [LARGE SCALE GENOMIC DNA]</scope>
    <source>
        <strain evidence="2">Ena-SAMPLE-TAB-13-05-2024-13:56:06:370-140305</strain>
    </source>
</reference>
<evidence type="ECO:0008006" key="4">
    <source>
        <dbReference type="Google" id="ProtNLM"/>
    </source>
</evidence>
<dbReference type="Proteomes" id="UP001497602">
    <property type="component" value="Unassembled WGS sequence"/>
</dbReference>
<dbReference type="RefSeq" id="WP_348738503.1">
    <property type="nucleotide sequence ID" value="NZ_CAXJRC010000022.1"/>
</dbReference>